<evidence type="ECO:0000256" key="2">
    <source>
        <dbReference type="ARBA" id="ARBA00022448"/>
    </source>
</evidence>
<keyword evidence="2" id="KW-0813">Transport</keyword>
<name>X1MMG0_9ZZZZ</name>
<protein>
    <recommendedName>
        <fullName evidence="8">ABC transmembrane type-1 domain-containing protein</fullName>
    </recommendedName>
</protein>
<dbReference type="PANTHER" id="PTHR43163">
    <property type="entry name" value="DIPEPTIDE TRANSPORT SYSTEM PERMEASE PROTEIN DPPB-RELATED"/>
    <property type="match status" value="1"/>
</dbReference>
<dbReference type="Pfam" id="PF00528">
    <property type="entry name" value="BPD_transp_1"/>
    <property type="match status" value="1"/>
</dbReference>
<evidence type="ECO:0000259" key="8">
    <source>
        <dbReference type="Pfam" id="PF00528"/>
    </source>
</evidence>
<accession>X1MMG0</accession>
<keyword evidence="3" id="KW-1003">Cell membrane</keyword>
<dbReference type="GO" id="GO:0055085">
    <property type="term" value="P:transmembrane transport"/>
    <property type="evidence" value="ECO:0007669"/>
    <property type="project" value="InterPro"/>
</dbReference>
<dbReference type="GO" id="GO:0005886">
    <property type="term" value="C:plasma membrane"/>
    <property type="evidence" value="ECO:0007669"/>
    <property type="project" value="UniProtKB-SubCell"/>
</dbReference>
<evidence type="ECO:0000256" key="7">
    <source>
        <dbReference type="SAM" id="Phobius"/>
    </source>
</evidence>
<proteinExistence type="predicted"/>
<dbReference type="AlphaFoldDB" id="X1MMG0"/>
<evidence type="ECO:0000256" key="5">
    <source>
        <dbReference type="ARBA" id="ARBA00022989"/>
    </source>
</evidence>
<sequence>MIEQLSKDYTIVNRAIGMPEDLNVCKYMLKNALTSALTVTGLLVGWMIGSAFVVEQVFAWPGMARYG</sequence>
<keyword evidence="6 7" id="KW-0472">Membrane</keyword>
<evidence type="ECO:0000256" key="4">
    <source>
        <dbReference type="ARBA" id="ARBA00022692"/>
    </source>
</evidence>
<feature type="non-terminal residue" evidence="9">
    <location>
        <position position="67"/>
    </location>
</feature>
<keyword evidence="4 7" id="KW-0812">Transmembrane</keyword>
<organism evidence="9">
    <name type="scientific">marine sediment metagenome</name>
    <dbReference type="NCBI Taxonomy" id="412755"/>
    <lineage>
        <taxon>unclassified sequences</taxon>
        <taxon>metagenomes</taxon>
        <taxon>ecological metagenomes</taxon>
    </lineage>
</organism>
<keyword evidence="5 7" id="KW-1133">Transmembrane helix</keyword>
<evidence type="ECO:0000256" key="3">
    <source>
        <dbReference type="ARBA" id="ARBA00022475"/>
    </source>
</evidence>
<dbReference type="PANTHER" id="PTHR43163:SF6">
    <property type="entry name" value="DIPEPTIDE TRANSPORT SYSTEM PERMEASE PROTEIN DPPB-RELATED"/>
    <property type="match status" value="1"/>
</dbReference>
<dbReference type="EMBL" id="BARV01015783">
    <property type="protein sequence ID" value="GAI32458.1"/>
    <property type="molecule type" value="Genomic_DNA"/>
</dbReference>
<comment type="caution">
    <text evidence="9">The sequence shown here is derived from an EMBL/GenBank/DDBJ whole genome shotgun (WGS) entry which is preliminary data.</text>
</comment>
<dbReference type="InterPro" id="IPR000515">
    <property type="entry name" value="MetI-like"/>
</dbReference>
<feature type="domain" description="ABC transmembrane type-1" evidence="8">
    <location>
        <begin position="1"/>
        <end position="65"/>
    </location>
</feature>
<gene>
    <name evidence="9" type="ORF">S06H3_27229</name>
</gene>
<reference evidence="9" key="1">
    <citation type="journal article" date="2014" name="Front. Microbiol.">
        <title>High frequency of phylogenetically diverse reductive dehalogenase-homologous genes in deep subseafloor sedimentary metagenomes.</title>
        <authorList>
            <person name="Kawai M."/>
            <person name="Futagami T."/>
            <person name="Toyoda A."/>
            <person name="Takaki Y."/>
            <person name="Nishi S."/>
            <person name="Hori S."/>
            <person name="Arai W."/>
            <person name="Tsubouchi T."/>
            <person name="Morono Y."/>
            <person name="Uchiyama I."/>
            <person name="Ito T."/>
            <person name="Fujiyama A."/>
            <person name="Inagaki F."/>
            <person name="Takami H."/>
        </authorList>
    </citation>
    <scope>NUCLEOTIDE SEQUENCE</scope>
    <source>
        <strain evidence="9">Expedition CK06-06</strain>
    </source>
</reference>
<evidence type="ECO:0000256" key="1">
    <source>
        <dbReference type="ARBA" id="ARBA00004651"/>
    </source>
</evidence>
<comment type="subcellular location">
    <subcellularLocation>
        <location evidence="1">Cell membrane</location>
        <topology evidence="1">Multi-pass membrane protein</topology>
    </subcellularLocation>
</comment>
<evidence type="ECO:0000256" key="6">
    <source>
        <dbReference type="ARBA" id="ARBA00023136"/>
    </source>
</evidence>
<evidence type="ECO:0000313" key="9">
    <source>
        <dbReference type="EMBL" id="GAI32458.1"/>
    </source>
</evidence>
<feature type="transmembrane region" description="Helical" evidence="7">
    <location>
        <begin position="32"/>
        <end position="54"/>
    </location>
</feature>